<keyword evidence="3" id="KW-1185">Reference proteome</keyword>
<dbReference type="GeneID" id="25318618"/>
<dbReference type="RefSeq" id="XP_013326313.1">
    <property type="nucleotide sequence ID" value="XM_013470859.1"/>
</dbReference>
<feature type="compositionally biased region" description="Pro residues" evidence="1">
    <location>
        <begin position="60"/>
        <end position="71"/>
    </location>
</feature>
<proteinExistence type="predicted"/>
<evidence type="ECO:0000256" key="1">
    <source>
        <dbReference type="SAM" id="MobiDB-lite"/>
    </source>
</evidence>
<dbReference type="AlphaFoldDB" id="A0A0F4YPD9"/>
<comment type="caution">
    <text evidence="2">The sequence shown here is derived from an EMBL/GenBank/DDBJ whole genome shotgun (WGS) entry which is preliminary data.</text>
</comment>
<feature type="non-terminal residue" evidence="2">
    <location>
        <position position="1"/>
    </location>
</feature>
<accession>A0A0F4YPD9</accession>
<name>A0A0F4YPD9_RASE3</name>
<dbReference type="EMBL" id="LASV01000327">
    <property type="protein sequence ID" value="KKA19701.1"/>
    <property type="molecule type" value="Genomic_DNA"/>
</dbReference>
<evidence type="ECO:0000313" key="2">
    <source>
        <dbReference type="EMBL" id="KKA19701.1"/>
    </source>
</evidence>
<organism evidence="2 3">
    <name type="scientific">Rasamsonia emersonii (strain ATCC 16479 / CBS 393.64 / IMI 116815)</name>
    <dbReference type="NCBI Taxonomy" id="1408163"/>
    <lineage>
        <taxon>Eukaryota</taxon>
        <taxon>Fungi</taxon>
        <taxon>Dikarya</taxon>
        <taxon>Ascomycota</taxon>
        <taxon>Pezizomycotina</taxon>
        <taxon>Eurotiomycetes</taxon>
        <taxon>Eurotiomycetidae</taxon>
        <taxon>Eurotiales</taxon>
        <taxon>Trichocomaceae</taxon>
        <taxon>Rasamsonia</taxon>
    </lineage>
</organism>
<sequence length="101" mass="10888">EPTLISPETTPLRPNLCFVTLPLDSRSRIRLMARTPAFSSLSSHRLKAQNMPDSMSAAIPRPPSPPSPPSLHRPNHTLAIEKLPDPAMADSAPPETSSPCS</sequence>
<gene>
    <name evidence="2" type="ORF">T310_6315</name>
</gene>
<evidence type="ECO:0000313" key="3">
    <source>
        <dbReference type="Proteomes" id="UP000053958"/>
    </source>
</evidence>
<reference evidence="2 3" key="1">
    <citation type="submission" date="2015-04" db="EMBL/GenBank/DDBJ databases">
        <authorList>
            <person name="Heijne W.H."/>
            <person name="Fedorova N.D."/>
            <person name="Nierman W.C."/>
            <person name="Vollebregt A.W."/>
            <person name="Zhao Z."/>
            <person name="Wu L."/>
            <person name="Kumar M."/>
            <person name="Stam H."/>
            <person name="van den Berg M.A."/>
            <person name="Pel H.J."/>
        </authorList>
    </citation>
    <scope>NUCLEOTIDE SEQUENCE [LARGE SCALE GENOMIC DNA]</scope>
    <source>
        <strain evidence="2 3">CBS 393.64</strain>
    </source>
</reference>
<dbReference type="Proteomes" id="UP000053958">
    <property type="component" value="Unassembled WGS sequence"/>
</dbReference>
<protein>
    <submittedName>
        <fullName evidence="2">Uncharacterized protein</fullName>
    </submittedName>
</protein>
<feature type="region of interest" description="Disordered" evidence="1">
    <location>
        <begin position="38"/>
        <end position="101"/>
    </location>
</feature>